<evidence type="ECO:0000256" key="1">
    <source>
        <dbReference type="ARBA" id="ARBA00001031"/>
    </source>
</evidence>
<dbReference type="InterPro" id="IPR001347">
    <property type="entry name" value="SIS_dom"/>
</dbReference>
<evidence type="ECO:0000259" key="9">
    <source>
        <dbReference type="PROSITE" id="PS51464"/>
    </source>
</evidence>
<dbReference type="InterPro" id="IPR029055">
    <property type="entry name" value="Ntn_hydrolases_N"/>
</dbReference>
<evidence type="ECO:0000256" key="4">
    <source>
        <dbReference type="ARBA" id="ARBA00022679"/>
    </source>
</evidence>
<feature type="non-terminal residue" evidence="10">
    <location>
        <position position="535"/>
    </location>
</feature>
<dbReference type="GO" id="GO:0004360">
    <property type="term" value="F:glutamine-fructose-6-phosphate transaminase (isomerizing) activity"/>
    <property type="evidence" value="ECO:0007669"/>
    <property type="project" value="UniProtKB-EC"/>
</dbReference>
<dbReference type="GO" id="GO:0006487">
    <property type="term" value="P:protein N-linked glycosylation"/>
    <property type="evidence" value="ECO:0007669"/>
    <property type="project" value="TreeGrafter"/>
</dbReference>
<dbReference type="EMBL" id="BMAT01003620">
    <property type="protein sequence ID" value="GFR58877.1"/>
    <property type="molecule type" value="Genomic_DNA"/>
</dbReference>
<evidence type="ECO:0000313" key="10">
    <source>
        <dbReference type="EMBL" id="GFR58877.1"/>
    </source>
</evidence>
<dbReference type="Gene3D" id="3.40.50.10490">
    <property type="entry name" value="Glucose-6-phosphate isomerase like protein, domain 1"/>
    <property type="match status" value="3"/>
</dbReference>
<evidence type="ECO:0000313" key="11">
    <source>
        <dbReference type="Proteomes" id="UP000762676"/>
    </source>
</evidence>
<comment type="catalytic activity">
    <reaction evidence="1">
        <text>D-fructose 6-phosphate + L-glutamine = D-glucosamine 6-phosphate + L-glutamate</text>
        <dbReference type="Rhea" id="RHEA:13237"/>
        <dbReference type="ChEBI" id="CHEBI:29985"/>
        <dbReference type="ChEBI" id="CHEBI:58359"/>
        <dbReference type="ChEBI" id="CHEBI:58725"/>
        <dbReference type="ChEBI" id="CHEBI:61527"/>
        <dbReference type="EC" id="2.6.1.16"/>
    </reaction>
</comment>
<dbReference type="InterPro" id="IPR046348">
    <property type="entry name" value="SIS_dom_sf"/>
</dbReference>
<feature type="domain" description="Glutamine amidotransferase type-2" evidence="8">
    <location>
        <begin position="1"/>
        <end position="223"/>
    </location>
</feature>
<evidence type="ECO:0000256" key="3">
    <source>
        <dbReference type="ARBA" id="ARBA00022576"/>
    </source>
</evidence>
<dbReference type="PANTHER" id="PTHR10937">
    <property type="entry name" value="GLUCOSAMINE--FRUCTOSE-6-PHOSPHATE AMINOTRANSFERASE, ISOMERIZING"/>
    <property type="match status" value="1"/>
</dbReference>
<dbReference type="GO" id="GO:0006002">
    <property type="term" value="P:fructose 6-phosphate metabolic process"/>
    <property type="evidence" value="ECO:0007669"/>
    <property type="project" value="TreeGrafter"/>
</dbReference>
<feature type="compositionally biased region" description="Basic and acidic residues" evidence="7">
    <location>
        <begin position="424"/>
        <end position="441"/>
    </location>
</feature>
<evidence type="ECO:0000256" key="7">
    <source>
        <dbReference type="SAM" id="MobiDB-lite"/>
    </source>
</evidence>
<evidence type="ECO:0000256" key="6">
    <source>
        <dbReference type="ARBA" id="ARBA00022962"/>
    </source>
</evidence>
<keyword evidence="3 10" id="KW-0032">Aminotransferase</keyword>
<accession>A0AAV4EDY8</accession>
<evidence type="ECO:0000256" key="5">
    <source>
        <dbReference type="ARBA" id="ARBA00022737"/>
    </source>
</evidence>
<dbReference type="InterPro" id="IPR017932">
    <property type="entry name" value="GATase_2_dom"/>
</dbReference>
<feature type="region of interest" description="Disordered" evidence="7">
    <location>
        <begin position="400"/>
        <end position="441"/>
    </location>
</feature>
<dbReference type="PANTHER" id="PTHR10937:SF0">
    <property type="entry name" value="GLUTAMINE--FRUCTOSE-6-PHOSPHATE TRANSAMINASE (ISOMERIZING)"/>
    <property type="match status" value="1"/>
</dbReference>
<dbReference type="Pfam" id="PF01380">
    <property type="entry name" value="SIS"/>
    <property type="match status" value="1"/>
</dbReference>
<dbReference type="GO" id="GO:0006047">
    <property type="term" value="P:UDP-N-acetylglucosamine metabolic process"/>
    <property type="evidence" value="ECO:0007669"/>
    <property type="project" value="TreeGrafter"/>
</dbReference>
<organism evidence="10 11">
    <name type="scientific">Elysia marginata</name>
    <dbReference type="NCBI Taxonomy" id="1093978"/>
    <lineage>
        <taxon>Eukaryota</taxon>
        <taxon>Metazoa</taxon>
        <taxon>Spiralia</taxon>
        <taxon>Lophotrochozoa</taxon>
        <taxon>Mollusca</taxon>
        <taxon>Gastropoda</taxon>
        <taxon>Heterobranchia</taxon>
        <taxon>Euthyneura</taxon>
        <taxon>Panpulmonata</taxon>
        <taxon>Sacoglossa</taxon>
        <taxon>Placobranchoidea</taxon>
        <taxon>Plakobranchidae</taxon>
        <taxon>Elysia</taxon>
    </lineage>
</organism>
<dbReference type="CDD" id="cd05008">
    <property type="entry name" value="SIS_GlmS_GlmD_1"/>
    <property type="match status" value="1"/>
</dbReference>
<dbReference type="Gene3D" id="3.60.20.10">
    <property type="entry name" value="Glutamine Phosphoribosylpyrophosphate, subunit 1, domain 1"/>
    <property type="match status" value="2"/>
</dbReference>
<reference evidence="10 11" key="1">
    <citation type="journal article" date="2021" name="Elife">
        <title>Chloroplast acquisition without the gene transfer in kleptoplastic sea slugs, Plakobranchus ocellatus.</title>
        <authorList>
            <person name="Maeda T."/>
            <person name="Takahashi S."/>
            <person name="Yoshida T."/>
            <person name="Shimamura S."/>
            <person name="Takaki Y."/>
            <person name="Nagai Y."/>
            <person name="Toyoda A."/>
            <person name="Suzuki Y."/>
            <person name="Arimoto A."/>
            <person name="Ishii H."/>
            <person name="Satoh N."/>
            <person name="Nishiyama T."/>
            <person name="Hasebe M."/>
            <person name="Maruyama T."/>
            <person name="Minagawa J."/>
            <person name="Obokata J."/>
            <person name="Shigenobu S."/>
        </authorList>
    </citation>
    <scope>NUCLEOTIDE SEQUENCE [LARGE SCALE GENOMIC DNA]</scope>
</reference>
<gene>
    <name evidence="10" type="ORF">ElyMa_001780600</name>
</gene>
<sequence>MCLHFGPADLLGSYTIPVPGIFAYLNYQILASRQDILDKLINGLKRLEYRGYDSAGRLLGWLVYTYITLPSQKGHKFETETDTEVVAKLLKHLYDTHKDQKVKFRELVEMTVAQLEGAFAIAVISKHFPGNIVATRRGSPLLIGVKSKNKLSTDHIPVMFSKDHRGVLGGSTGRRPDEETEYHTSGPEKEIEYFFASDASAIIEHTDQVIYLEENDVATVQDGSLNIHQATRSLNESTRREITTLKMAIEEIMKGSFNSFMQKEIFEQPESVVNTMRGRVNFDTETVVLGGIKDYMCEIRRCRRLLFIACGTSYHSAIATRQLLEELTELPVMVELASDFLDRTTPVFRDDVCFFISQSGRWSSFKCENALQQVRARHGVPIVICNEGDSELLTADVNQNIPGEKGTSLKPRNQQSESILTNGHTDKPKQTDNRSGKDLKRTNRANLSFEVPKTIDCLQGILTIIPMQLLSMHIAEINKKDGRPIIICNEDDSDTQKLAYKFVEVPRSVDCLQGIVAVIPMQLLSYHIAVLRGYD</sequence>
<comment type="caution">
    <text evidence="10">The sequence shown here is derived from an EMBL/GenBank/DDBJ whole genome shotgun (WGS) entry which is preliminary data.</text>
</comment>
<dbReference type="InterPro" id="IPR035466">
    <property type="entry name" value="GlmS/AgaS_SIS"/>
</dbReference>
<evidence type="ECO:0000259" key="8">
    <source>
        <dbReference type="PROSITE" id="PS51278"/>
    </source>
</evidence>
<feature type="domain" description="SIS" evidence="9">
    <location>
        <begin position="295"/>
        <end position="429"/>
    </location>
</feature>
<keyword evidence="5" id="KW-0677">Repeat</keyword>
<dbReference type="SUPFAM" id="SSF53697">
    <property type="entry name" value="SIS domain"/>
    <property type="match status" value="2"/>
</dbReference>
<dbReference type="AlphaFoldDB" id="A0AAV4EDY8"/>
<dbReference type="EC" id="2.6.1.16" evidence="2"/>
<keyword evidence="4" id="KW-0808">Transferase</keyword>
<dbReference type="GO" id="GO:0097367">
    <property type="term" value="F:carbohydrate derivative binding"/>
    <property type="evidence" value="ECO:0007669"/>
    <property type="project" value="InterPro"/>
</dbReference>
<feature type="compositionally biased region" description="Polar residues" evidence="7">
    <location>
        <begin position="410"/>
        <end position="423"/>
    </location>
</feature>
<dbReference type="PROSITE" id="PS51278">
    <property type="entry name" value="GATASE_TYPE_2"/>
    <property type="match status" value="1"/>
</dbReference>
<evidence type="ECO:0000256" key="2">
    <source>
        <dbReference type="ARBA" id="ARBA00012916"/>
    </source>
</evidence>
<dbReference type="SUPFAM" id="SSF56235">
    <property type="entry name" value="N-terminal nucleophile aminohydrolases (Ntn hydrolases)"/>
    <property type="match status" value="1"/>
</dbReference>
<keyword evidence="11" id="KW-1185">Reference proteome</keyword>
<protein>
    <recommendedName>
        <fullName evidence="2">glutamine--fructose-6-phosphate transaminase (isomerizing)</fullName>
        <ecNumber evidence="2">2.6.1.16</ecNumber>
    </recommendedName>
</protein>
<proteinExistence type="predicted"/>
<name>A0AAV4EDY8_9GAST</name>
<keyword evidence="6" id="KW-0315">Glutamine amidotransferase</keyword>
<dbReference type="PROSITE" id="PS51464">
    <property type="entry name" value="SIS"/>
    <property type="match status" value="1"/>
</dbReference>
<dbReference type="Proteomes" id="UP000762676">
    <property type="component" value="Unassembled WGS sequence"/>
</dbReference>